<dbReference type="GO" id="GO:0005739">
    <property type="term" value="C:mitochondrion"/>
    <property type="evidence" value="ECO:0007669"/>
    <property type="project" value="TreeGrafter"/>
</dbReference>
<evidence type="ECO:0000259" key="7">
    <source>
        <dbReference type="PROSITE" id="PS50979"/>
    </source>
</evidence>
<feature type="non-terminal residue" evidence="8">
    <location>
        <position position="1"/>
    </location>
</feature>
<evidence type="ECO:0000256" key="2">
    <source>
        <dbReference type="ARBA" id="ARBA00022741"/>
    </source>
</evidence>
<evidence type="ECO:0000313" key="8">
    <source>
        <dbReference type="EMBL" id="CAD6200362.1"/>
    </source>
</evidence>
<dbReference type="PANTHER" id="PTHR18866">
    <property type="entry name" value="CARBOXYLASE:PYRUVATE/ACETYL-COA/PROPIONYL-COA CARBOXYLASE"/>
    <property type="match status" value="1"/>
</dbReference>
<dbReference type="InterPro" id="IPR011054">
    <property type="entry name" value="Rudment_hybrid_motif"/>
</dbReference>
<dbReference type="PROSITE" id="PS50975">
    <property type="entry name" value="ATP_GRASP"/>
    <property type="match status" value="1"/>
</dbReference>
<dbReference type="OrthoDB" id="196847at2759"/>
<proteinExistence type="predicted"/>
<dbReference type="SUPFAM" id="SSF51246">
    <property type="entry name" value="Rudiment single hybrid motif"/>
    <property type="match status" value="1"/>
</dbReference>
<dbReference type="Gene3D" id="3.30.470.20">
    <property type="entry name" value="ATP-grasp fold, B domain"/>
    <property type="match status" value="1"/>
</dbReference>
<feature type="domain" description="Biotin carboxylation" evidence="7">
    <location>
        <begin position="1"/>
        <end position="150"/>
    </location>
</feature>
<evidence type="ECO:0000256" key="4">
    <source>
        <dbReference type="ARBA" id="ARBA00023267"/>
    </source>
</evidence>
<accession>A0A8S1HWL5</accession>
<dbReference type="AlphaFoldDB" id="A0A8S1HWL5"/>
<keyword evidence="3 5" id="KW-0067">ATP-binding</keyword>
<reference evidence="8" key="1">
    <citation type="submission" date="2020-10" db="EMBL/GenBank/DDBJ databases">
        <authorList>
            <person name="Kikuchi T."/>
        </authorList>
    </citation>
    <scope>NUCLEOTIDE SEQUENCE</scope>
    <source>
        <strain evidence="8">NKZ352</strain>
    </source>
</reference>
<evidence type="ECO:0000256" key="1">
    <source>
        <dbReference type="ARBA" id="ARBA00022598"/>
    </source>
</evidence>
<dbReference type="SMART" id="SM00878">
    <property type="entry name" value="Biotin_carb_C"/>
    <property type="match status" value="1"/>
</dbReference>
<evidence type="ECO:0000259" key="6">
    <source>
        <dbReference type="PROSITE" id="PS50975"/>
    </source>
</evidence>
<protein>
    <submittedName>
        <fullName evidence="8">Uncharacterized protein</fullName>
    </submittedName>
</protein>
<keyword evidence="4" id="KW-0092">Biotin</keyword>
<dbReference type="InterPro" id="IPR005479">
    <property type="entry name" value="CPAse_ATP-bd"/>
</dbReference>
<keyword evidence="9" id="KW-1185">Reference proteome</keyword>
<comment type="caution">
    <text evidence="8">The sequence shown here is derived from an EMBL/GenBank/DDBJ whole genome shotgun (WGS) entry which is preliminary data.</text>
</comment>
<feature type="domain" description="ATP-grasp" evidence="6">
    <location>
        <begin position="2"/>
        <end position="58"/>
    </location>
</feature>
<sequence length="150" mass="17012">VRLARAVGYDSAGTVEFLVDPQGNFYFLEMNTRLQVEHPITECITGVDLVQQMLRIAYGHKLPLTQEQVPLNGWAFESRVYAEDPYKGFGLPSVGSLSRYVEPRHFPSVRCDSGVQEGSEISIYYDPLICKPNLFRSRIMVQIETVQLVI</sequence>
<keyword evidence="2 5" id="KW-0547">Nucleotide-binding</keyword>
<dbReference type="GO" id="GO:0046872">
    <property type="term" value="F:metal ion binding"/>
    <property type="evidence" value="ECO:0007669"/>
    <property type="project" value="InterPro"/>
</dbReference>
<dbReference type="GO" id="GO:0004658">
    <property type="term" value="F:propionyl-CoA carboxylase activity"/>
    <property type="evidence" value="ECO:0007669"/>
    <property type="project" value="TreeGrafter"/>
</dbReference>
<dbReference type="EMBL" id="CAJGYM010000387">
    <property type="protein sequence ID" value="CAD6200362.1"/>
    <property type="molecule type" value="Genomic_DNA"/>
</dbReference>
<name>A0A8S1HWL5_9PELO</name>
<evidence type="ECO:0000256" key="3">
    <source>
        <dbReference type="ARBA" id="ARBA00022840"/>
    </source>
</evidence>
<dbReference type="PROSITE" id="PS50979">
    <property type="entry name" value="BC"/>
    <property type="match status" value="1"/>
</dbReference>
<dbReference type="InterPro" id="IPR005482">
    <property type="entry name" value="Biotin_COase_C"/>
</dbReference>
<organism evidence="8 9">
    <name type="scientific">Caenorhabditis auriculariae</name>
    <dbReference type="NCBI Taxonomy" id="2777116"/>
    <lineage>
        <taxon>Eukaryota</taxon>
        <taxon>Metazoa</taxon>
        <taxon>Ecdysozoa</taxon>
        <taxon>Nematoda</taxon>
        <taxon>Chromadorea</taxon>
        <taxon>Rhabditida</taxon>
        <taxon>Rhabditina</taxon>
        <taxon>Rhabditomorpha</taxon>
        <taxon>Rhabditoidea</taxon>
        <taxon>Rhabditidae</taxon>
        <taxon>Peloderinae</taxon>
        <taxon>Caenorhabditis</taxon>
    </lineage>
</organism>
<dbReference type="Proteomes" id="UP000835052">
    <property type="component" value="Unassembled WGS sequence"/>
</dbReference>
<dbReference type="Pfam" id="PF02785">
    <property type="entry name" value="Biotin_carb_C"/>
    <property type="match status" value="1"/>
</dbReference>
<dbReference type="InterPro" id="IPR011764">
    <property type="entry name" value="Biotin_carboxylation_dom"/>
</dbReference>
<evidence type="ECO:0000256" key="5">
    <source>
        <dbReference type="PROSITE-ProRule" id="PRU00409"/>
    </source>
</evidence>
<gene>
    <name evidence="8" type="ORF">CAUJ_LOCUS16258</name>
</gene>
<keyword evidence="1" id="KW-0436">Ligase</keyword>
<dbReference type="GO" id="GO:0005524">
    <property type="term" value="F:ATP binding"/>
    <property type="evidence" value="ECO:0007669"/>
    <property type="project" value="UniProtKB-UniRule"/>
</dbReference>
<evidence type="ECO:0000313" key="9">
    <source>
        <dbReference type="Proteomes" id="UP000835052"/>
    </source>
</evidence>
<dbReference type="SUPFAM" id="SSF56059">
    <property type="entry name" value="Glutathione synthetase ATP-binding domain-like"/>
    <property type="match status" value="1"/>
</dbReference>
<dbReference type="PROSITE" id="PS00867">
    <property type="entry name" value="CPSASE_2"/>
    <property type="match status" value="1"/>
</dbReference>
<dbReference type="PANTHER" id="PTHR18866:SF33">
    <property type="entry name" value="METHYLCROTONOYL-COA CARBOXYLASE SUBUNIT ALPHA, MITOCHONDRIAL-RELATED"/>
    <property type="match status" value="1"/>
</dbReference>
<dbReference type="Pfam" id="PF02786">
    <property type="entry name" value="CPSase_L_D2"/>
    <property type="match status" value="1"/>
</dbReference>
<dbReference type="InterPro" id="IPR050856">
    <property type="entry name" value="Biotin_carboxylase_complex"/>
</dbReference>
<dbReference type="InterPro" id="IPR011761">
    <property type="entry name" value="ATP-grasp"/>
</dbReference>